<dbReference type="GeneID" id="54408434"/>
<gene>
    <name evidence="1" type="ORF">P153DRAFT_366225</name>
</gene>
<dbReference type="EMBL" id="ML977505">
    <property type="protein sequence ID" value="KAF2129719.1"/>
    <property type="molecule type" value="Genomic_DNA"/>
</dbReference>
<dbReference type="AlphaFoldDB" id="A0A6A6AD22"/>
<organism evidence="1 2">
    <name type="scientific">Dothidotthia symphoricarpi CBS 119687</name>
    <dbReference type="NCBI Taxonomy" id="1392245"/>
    <lineage>
        <taxon>Eukaryota</taxon>
        <taxon>Fungi</taxon>
        <taxon>Dikarya</taxon>
        <taxon>Ascomycota</taxon>
        <taxon>Pezizomycotina</taxon>
        <taxon>Dothideomycetes</taxon>
        <taxon>Pleosporomycetidae</taxon>
        <taxon>Pleosporales</taxon>
        <taxon>Dothidotthiaceae</taxon>
        <taxon>Dothidotthia</taxon>
    </lineage>
</organism>
<protein>
    <recommendedName>
        <fullName evidence="3">F-box domain-containing protein</fullName>
    </recommendedName>
</protein>
<dbReference type="RefSeq" id="XP_033524106.1">
    <property type="nucleotide sequence ID" value="XM_033668002.1"/>
</dbReference>
<name>A0A6A6AD22_9PLEO</name>
<evidence type="ECO:0008006" key="3">
    <source>
        <dbReference type="Google" id="ProtNLM"/>
    </source>
</evidence>
<dbReference type="OrthoDB" id="2823490at2759"/>
<sequence length="283" mass="32381">MLSLVDLPSEVLSTIIELVLAPSTFPQDAKRCRPAWNAGHRQVICVPDLGGTRPTNSIDLLLTNRRLHAETVHYLSKTDIPQVFKLDIAIIDGHWIWPTWRYVPTHMFSRQVDLLEFNIIPCCTEDERVLQSDWEPDALIFKAIAEVMMITAFQVVAFGIAGTNLCSLKSENHDPDSTFQESCSRQIRMMASRVDMLKQYKTGNQPISYQDIPIREIADLAHLTFDPLYPMDSIQNLQTLDQNLVEAVNQIESRGNSKWKTVLEHIHDFLLYKPEPLILLDNE</sequence>
<proteinExistence type="predicted"/>
<evidence type="ECO:0000313" key="2">
    <source>
        <dbReference type="Proteomes" id="UP000799771"/>
    </source>
</evidence>
<accession>A0A6A6AD22</accession>
<evidence type="ECO:0000313" key="1">
    <source>
        <dbReference type="EMBL" id="KAF2129719.1"/>
    </source>
</evidence>
<keyword evidence="2" id="KW-1185">Reference proteome</keyword>
<reference evidence="1" key="1">
    <citation type="journal article" date="2020" name="Stud. Mycol.">
        <title>101 Dothideomycetes genomes: a test case for predicting lifestyles and emergence of pathogens.</title>
        <authorList>
            <person name="Haridas S."/>
            <person name="Albert R."/>
            <person name="Binder M."/>
            <person name="Bloem J."/>
            <person name="Labutti K."/>
            <person name="Salamov A."/>
            <person name="Andreopoulos B."/>
            <person name="Baker S."/>
            <person name="Barry K."/>
            <person name="Bills G."/>
            <person name="Bluhm B."/>
            <person name="Cannon C."/>
            <person name="Castanera R."/>
            <person name="Culley D."/>
            <person name="Daum C."/>
            <person name="Ezra D."/>
            <person name="Gonzalez J."/>
            <person name="Henrissat B."/>
            <person name="Kuo A."/>
            <person name="Liang C."/>
            <person name="Lipzen A."/>
            <person name="Lutzoni F."/>
            <person name="Magnuson J."/>
            <person name="Mondo S."/>
            <person name="Nolan M."/>
            <person name="Ohm R."/>
            <person name="Pangilinan J."/>
            <person name="Park H.-J."/>
            <person name="Ramirez L."/>
            <person name="Alfaro M."/>
            <person name="Sun H."/>
            <person name="Tritt A."/>
            <person name="Yoshinaga Y."/>
            <person name="Zwiers L.-H."/>
            <person name="Turgeon B."/>
            <person name="Goodwin S."/>
            <person name="Spatafora J."/>
            <person name="Crous P."/>
            <person name="Grigoriev I."/>
        </authorList>
    </citation>
    <scope>NUCLEOTIDE SEQUENCE</scope>
    <source>
        <strain evidence="1">CBS 119687</strain>
    </source>
</reference>
<dbReference type="Proteomes" id="UP000799771">
    <property type="component" value="Unassembled WGS sequence"/>
</dbReference>